<dbReference type="HOGENOM" id="CLU_049413_5_3_11"/>
<dbReference type="InterPro" id="IPR050565">
    <property type="entry name" value="LYPA1-2/EST-like"/>
</dbReference>
<reference evidence="5" key="1">
    <citation type="submission" date="2009-09" db="EMBL/GenBank/DDBJ databases">
        <title>The complete genome of Kribbella flavida DSM 17836.</title>
        <authorList>
            <consortium name="US DOE Joint Genome Institute (JGI-PGF)"/>
            <person name="Lucas S."/>
            <person name="Copeland A."/>
            <person name="Lapidus A."/>
            <person name="Glavina del Rio T."/>
            <person name="Dalin E."/>
            <person name="Tice H."/>
            <person name="Bruce D."/>
            <person name="Goodwin L."/>
            <person name="Pitluck S."/>
            <person name="Kyrpides N."/>
            <person name="Mavromatis K."/>
            <person name="Ivanova N."/>
            <person name="Saunders E."/>
            <person name="Brettin T."/>
            <person name="Detter J.C."/>
            <person name="Han C."/>
            <person name="Larimer F."/>
            <person name="Land M."/>
            <person name="Hauser L."/>
            <person name="Markowitz V."/>
            <person name="Cheng J.-F."/>
            <person name="Hugenholtz P."/>
            <person name="Woyke T."/>
            <person name="Wu D."/>
            <person name="Pukall R."/>
            <person name="Klenk H.-P."/>
            <person name="Eisen J.A."/>
        </authorList>
    </citation>
    <scope>NUCLEOTIDE SEQUENCE [LARGE SCALE GENOMIC DNA]</scope>
    <source>
        <strain evidence="5">DSM 17836 / JCM 10339 / NBRC 14399</strain>
    </source>
</reference>
<protein>
    <submittedName>
        <fullName evidence="4">Phospholipase/Carboxylesterase</fullName>
    </submittedName>
</protein>
<dbReference type="InterPro" id="IPR003140">
    <property type="entry name" value="PLipase/COase/thioEstase"/>
</dbReference>
<dbReference type="eggNOG" id="COG0400">
    <property type="taxonomic scope" value="Bacteria"/>
</dbReference>
<feature type="domain" description="Phospholipase/carboxylesterase/thioesterase" evidence="3">
    <location>
        <begin position="56"/>
        <end position="201"/>
    </location>
</feature>
<dbReference type="GO" id="GO:0016787">
    <property type="term" value="F:hydrolase activity"/>
    <property type="evidence" value="ECO:0007669"/>
    <property type="project" value="UniProtKB-KW"/>
</dbReference>
<accession>D2PZQ3</accession>
<dbReference type="Proteomes" id="UP000007967">
    <property type="component" value="Chromosome"/>
</dbReference>
<dbReference type="AlphaFoldDB" id="D2PZQ3"/>
<proteinExistence type="inferred from homology"/>
<comment type="similarity">
    <text evidence="1">Belongs to the AB hydrolase superfamily. AB hydrolase 2 family.</text>
</comment>
<dbReference type="EMBL" id="CP001736">
    <property type="protein sequence ID" value="ADB35619.1"/>
    <property type="molecule type" value="Genomic_DNA"/>
</dbReference>
<reference evidence="4 5" key="2">
    <citation type="journal article" date="2010" name="Stand. Genomic Sci.">
        <title>Complete genome sequence of Kribbella flavida type strain (IFO 14399).</title>
        <authorList>
            <person name="Pukall R."/>
            <person name="Lapidus A."/>
            <person name="Glavina Del Rio T."/>
            <person name="Copeland A."/>
            <person name="Tice H."/>
            <person name="Cheng J.-F."/>
            <person name="Lucas S."/>
            <person name="Chen F."/>
            <person name="Nolan M."/>
            <person name="LaButti K."/>
            <person name="Pati A."/>
            <person name="Ivanova N."/>
            <person name="Mavrommatis K."/>
            <person name="Mikhailova N."/>
            <person name="Pitluck S."/>
            <person name="Bruce D."/>
            <person name="Goodwin L."/>
            <person name="Land M."/>
            <person name="Hauser L."/>
            <person name="Chang Y.-J."/>
            <person name="Jeffries C.D."/>
            <person name="Chen A."/>
            <person name="Palaniappan K."/>
            <person name="Chain P."/>
            <person name="Rohde M."/>
            <person name="Goeker M."/>
            <person name="Bristow J."/>
            <person name="Eisen J.A."/>
            <person name="Markowitz V."/>
            <person name="Hugenholtz P."/>
            <person name="Kyrpides N.C."/>
            <person name="Klenk H.-P."/>
            <person name="Brettin T."/>
        </authorList>
    </citation>
    <scope>NUCLEOTIDE SEQUENCE [LARGE SCALE GENOMIC DNA]</scope>
    <source>
        <strain evidence="5">DSM 17836 / JCM 10339 / NBRC 14399</strain>
    </source>
</reference>
<evidence type="ECO:0000313" key="5">
    <source>
        <dbReference type="Proteomes" id="UP000007967"/>
    </source>
</evidence>
<name>D2PZQ3_KRIFD</name>
<gene>
    <name evidence="4" type="ordered locus">Kfla_6627</name>
</gene>
<evidence type="ECO:0000256" key="2">
    <source>
        <dbReference type="ARBA" id="ARBA00022801"/>
    </source>
</evidence>
<keyword evidence="2" id="KW-0378">Hydrolase</keyword>
<dbReference type="Pfam" id="PF02230">
    <property type="entry name" value="Abhydrolase_2"/>
    <property type="match status" value="1"/>
</dbReference>
<dbReference type="PANTHER" id="PTHR10655:SF17">
    <property type="entry name" value="LYSOPHOSPHOLIPASE-LIKE PROTEIN 1"/>
    <property type="match status" value="1"/>
</dbReference>
<dbReference type="InterPro" id="IPR029058">
    <property type="entry name" value="AB_hydrolase_fold"/>
</dbReference>
<dbReference type="KEGG" id="kfl:Kfla_6627"/>
<dbReference type="SUPFAM" id="SSF53474">
    <property type="entry name" value="alpha/beta-Hydrolases"/>
    <property type="match status" value="1"/>
</dbReference>
<organism evidence="4 5">
    <name type="scientific">Kribbella flavida (strain DSM 17836 / JCM 10339 / NBRC 14399)</name>
    <dbReference type="NCBI Taxonomy" id="479435"/>
    <lineage>
        <taxon>Bacteria</taxon>
        <taxon>Bacillati</taxon>
        <taxon>Actinomycetota</taxon>
        <taxon>Actinomycetes</taxon>
        <taxon>Propionibacteriales</taxon>
        <taxon>Kribbellaceae</taxon>
        <taxon>Kribbella</taxon>
    </lineage>
</organism>
<evidence type="ECO:0000256" key="1">
    <source>
        <dbReference type="ARBA" id="ARBA00006499"/>
    </source>
</evidence>
<evidence type="ECO:0000259" key="3">
    <source>
        <dbReference type="Pfam" id="PF02230"/>
    </source>
</evidence>
<dbReference type="STRING" id="479435.Kfla_6627"/>
<sequence>MLDKDAMVWSAPEDQRDGRPLVVLLHGRYGTEHDMTQFFPALPADAVAVSLRGPVPWGDRWAWAPEWTADGAAAHQIRAVVDELLAWVTGLRGFGSISLVGFSQGGATSLLMLQAAPRQFAAVVQLCGFMAPEMAGPDDELRAVRPPVLNIRCGQDTAIPADLADYTSAWLRARTTLTELAFEELGHAITPELIAATADYLR</sequence>
<dbReference type="PANTHER" id="PTHR10655">
    <property type="entry name" value="LYSOPHOSPHOLIPASE-RELATED"/>
    <property type="match status" value="1"/>
</dbReference>
<evidence type="ECO:0000313" key="4">
    <source>
        <dbReference type="EMBL" id="ADB35619.1"/>
    </source>
</evidence>
<dbReference type="Gene3D" id="3.40.50.1820">
    <property type="entry name" value="alpha/beta hydrolase"/>
    <property type="match status" value="1"/>
</dbReference>
<keyword evidence="5" id="KW-1185">Reference proteome</keyword>